<evidence type="ECO:0000313" key="2">
    <source>
        <dbReference type="EMBL" id="TBN04326.1"/>
    </source>
</evidence>
<comment type="caution">
    <text evidence="2">The sequence shown here is derived from an EMBL/GenBank/DDBJ whole genome shotgun (WGS) entry which is preliminary data.</text>
</comment>
<dbReference type="Proteomes" id="UP000291142">
    <property type="component" value="Unassembled WGS sequence"/>
</dbReference>
<name>A0A4Q9FJJ4_9FLAO</name>
<keyword evidence="3" id="KW-1185">Reference proteome</keyword>
<accession>A0A4Q9FJJ4</accession>
<proteinExistence type="predicted"/>
<dbReference type="EMBL" id="SIRT01000004">
    <property type="protein sequence ID" value="TBN04326.1"/>
    <property type="molecule type" value="Genomic_DNA"/>
</dbReference>
<reference evidence="2 3" key="1">
    <citation type="submission" date="2019-02" db="EMBL/GenBank/DDBJ databases">
        <title>Hyunsoonleella sp., isolated from marine sediment.</title>
        <authorList>
            <person name="Liu B.-T."/>
        </authorList>
    </citation>
    <scope>NUCLEOTIDE SEQUENCE [LARGE SCALE GENOMIC DNA]</scope>
    <source>
        <strain evidence="2 3">T58</strain>
    </source>
</reference>
<dbReference type="InterPro" id="IPR032710">
    <property type="entry name" value="NTF2-like_dom_sf"/>
</dbReference>
<dbReference type="OrthoDB" id="7859473at2"/>
<dbReference type="AlphaFoldDB" id="A0A4Q9FJJ4"/>
<sequence length="129" mass="14484">MNKVHPNINILMRFNPSDPNTLAGVLAEDFVWHYINPRLPEMEGDYFGLSGMKDFFKKIAGRTSGSFKVNPLSIAPMGDELVITHVNDTMILEGKPMKIDAIVVWCIIDDQIKEAWDIPVIPTAKISDI</sequence>
<protein>
    <submittedName>
        <fullName evidence="2">Nuclear transport factor 2 family protein</fullName>
    </submittedName>
</protein>
<dbReference type="InterPro" id="IPR037401">
    <property type="entry name" value="SnoaL-like"/>
</dbReference>
<gene>
    <name evidence="2" type="ORF">EYD45_06820</name>
</gene>
<dbReference type="SUPFAM" id="SSF54427">
    <property type="entry name" value="NTF2-like"/>
    <property type="match status" value="1"/>
</dbReference>
<dbReference type="RefSeq" id="WP_130963796.1">
    <property type="nucleotide sequence ID" value="NZ_SIRT01000004.1"/>
</dbReference>
<evidence type="ECO:0000313" key="3">
    <source>
        <dbReference type="Proteomes" id="UP000291142"/>
    </source>
</evidence>
<evidence type="ECO:0000259" key="1">
    <source>
        <dbReference type="Pfam" id="PF12680"/>
    </source>
</evidence>
<dbReference type="Pfam" id="PF12680">
    <property type="entry name" value="SnoaL_2"/>
    <property type="match status" value="1"/>
</dbReference>
<feature type="domain" description="SnoaL-like" evidence="1">
    <location>
        <begin position="14"/>
        <end position="114"/>
    </location>
</feature>
<dbReference type="Gene3D" id="3.10.450.50">
    <property type="match status" value="1"/>
</dbReference>
<organism evidence="2 3">
    <name type="scientific">Hyunsoonleella flava</name>
    <dbReference type="NCBI Taxonomy" id="2527939"/>
    <lineage>
        <taxon>Bacteria</taxon>
        <taxon>Pseudomonadati</taxon>
        <taxon>Bacteroidota</taxon>
        <taxon>Flavobacteriia</taxon>
        <taxon>Flavobacteriales</taxon>
        <taxon>Flavobacteriaceae</taxon>
    </lineage>
</organism>